<dbReference type="Pfam" id="PF00378">
    <property type="entry name" value="ECH_1"/>
    <property type="match status" value="1"/>
</dbReference>
<dbReference type="InterPro" id="IPR029045">
    <property type="entry name" value="ClpP/crotonase-like_dom_sf"/>
</dbReference>
<name>I3S660_MEDTR</name>
<dbReference type="Gene3D" id="3.90.226.10">
    <property type="entry name" value="2-enoyl-CoA Hydratase, Chain A, domain 1"/>
    <property type="match status" value="1"/>
</dbReference>
<dbReference type="PANTHER" id="PTHR43113:SF1">
    <property type="entry name" value="1,4-DIHYDROXY-2-NAPHTHOYL-COA SYNTHASE, PEROXISOMAL"/>
    <property type="match status" value="1"/>
</dbReference>
<dbReference type="GO" id="GO:0003824">
    <property type="term" value="F:catalytic activity"/>
    <property type="evidence" value="ECO:0007669"/>
    <property type="project" value="UniProtKB-ARBA"/>
</dbReference>
<dbReference type="EMBL" id="BT135957">
    <property type="protein sequence ID" value="AFK35752.1"/>
    <property type="molecule type" value="mRNA"/>
</dbReference>
<evidence type="ECO:0008006" key="2">
    <source>
        <dbReference type="Google" id="ProtNLM"/>
    </source>
</evidence>
<dbReference type="CDD" id="cd06558">
    <property type="entry name" value="crotonase-like"/>
    <property type="match status" value="1"/>
</dbReference>
<dbReference type="PANTHER" id="PTHR43113">
    <property type="entry name" value="NUCLEOSIDE-DIPHOSPHATE-SUGAR EPIMERASE"/>
    <property type="match status" value="1"/>
</dbReference>
<dbReference type="AlphaFoldDB" id="I3S660"/>
<protein>
    <recommendedName>
        <fullName evidence="2">1,4-dihydroxy-2-naphthoyl-CoA synthase</fullName>
    </recommendedName>
</protein>
<organism evidence="1">
    <name type="scientific">Medicago truncatula</name>
    <name type="common">Barrel medic</name>
    <name type="synonym">Medicago tribuloides</name>
    <dbReference type="NCBI Taxonomy" id="3880"/>
    <lineage>
        <taxon>Eukaryota</taxon>
        <taxon>Viridiplantae</taxon>
        <taxon>Streptophyta</taxon>
        <taxon>Embryophyta</taxon>
        <taxon>Tracheophyta</taxon>
        <taxon>Spermatophyta</taxon>
        <taxon>Magnoliopsida</taxon>
        <taxon>eudicotyledons</taxon>
        <taxon>Gunneridae</taxon>
        <taxon>Pentapetalae</taxon>
        <taxon>rosids</taxon>
        <taxon>fabids</taxon>
        <taxon>Fabales</taxon>
        <taxon>Fabaceae</taxon>
        <taxon>Papilionoideae</taxon>
        <taxon>50 kb inversion clade</taxon>
        <taxon>NPAAA clade</taxon>
        <taxon>Hologalegina</taxon>
        <taxon>IRL clade</taxon>
        <taxon>Trifolieae</taxon>
        <taxon>Medicago</taxon>
    </lineage>
</organism>
<evidence type="ECO:0000313" key="1">
    <source>
        <dbReference type="EMBL" id="AFK35752.1"/>
    </source>
</evidence>
<reference evidence="1" key="1">
    <citation type="submission" date="2012-05" db="EMBL/GenBank/DDBJ databases">
        <authorList>
            <person name="Krishnakumar V."/>
            <person name="Cheung F."/>
            <person name="Xiao Y."/>
            <person name="Chan A."/>
            <person name="Moskal W.A."/>
            <person name="Town C.D."/>
        </authorList>
    </citation>
    <scope>NUCLEOTIDE SEQUENCE</scope>
</reference>
<dbReference type="ExpressionAtlas" id="I3S660">
    <property type="expression patterns" value="differential"/>
</dbReference>
<proteinExistence type="evidence at transcript level"/>
<sequence>MADNKDIETVIRRVTSVTNHLVSSSPPQLISLCHTSTYQRVHGDVPSHDVVWKVVPSDDDEGKVFTDILYEKSVGEGIAKISINRPERRNAFRPHTVKELIRAFNDARDDPSVGVIILTGKGTDAFCSGGDQALRTPDGYSDHENIGRLNVLDLQVQIRRLPKPVIAMVAGYAVGRRAYIAYGL</sequence>
<dbReference type="InterPro" id="IPR001753">
    <property type="entry name" value="Enoyl-CoA_hydra/iso"/>
</dbReference>
<dbReference type="SUPFAM" id="SSF52096">
    <property type="entry name" value="ClpP/crotonase"/>
    <property type="match status" value="1"/>
</dbReference>
<accession>I3S660</accession>